<dbReference type="NCBIfam" id="TIGR03999">
    <property type="entry name" value="thiol_BshA"/>
    <property type="match status" value="1"/>
</dbReference>
<dbReference type="EMBL" id="QZKI01000108">
    <property type="protein sequence ID" value="RJP67107.1"/>
    <property type="molecule type" value="Genomic_DNA"/>
</dbReference>
<dbReference type="InterPro" id="IPR001296">
    <property type="entry name" value="Glyco_trans_1"/>
</dbReference>
<evidence type="ECO:0000313" key="3">
    <source>
        <dbReference type="EMBL" id="RJP67107.1"/>
    </source>
</evidence>
<dbReference type="InterPro" id="IPR023881">
    <property type="entry name" value="Thiol_BshA"/>
</dbReference>
<dbReference type="SUPFAM" id="SSF53756">
    <property type="entry name" value="UDP-Glycosyltransferase/glycogen phosphorylase"/>
    <property type="match status" value="1"/>
</dbReference>
<dbReference type="GO" id="GO:0016757">
    <property type="term" value="F:glycosyltransferase activity"/>
    <property type="evidence" value="ECO:0007669"/>
    <property type="project" value="InterPro"/>
</dbReference>
<feature type="domain" description="Glycosyltransferase subfamily 4-like N-terminal" evidence="2">
    <location>
        <begin position="11"/>
        <end position="177"/>
    </location>
</feature>
<dbReference type="AlphaFoldDB" id="A0A419ETG3"/>
<dbReference type="PANTHER" id="PTHR12526">
    <property type="entry name" value="GLYCOSYLTRANSFERASE"/>
    <property type="match status" value="1"/>
</dbReference>
<sequence>MRIGITCHATVGGSGAIAVALGKLLANRGHRVHFICHDIPFGLIGDRHPGITVHEVEVTQYPPLKYPPYGMALAVKMAEVANLARLELLHVHYAIPHALSAYLAREMTAPERLRVVCTLHGTDITLVGADPSYQPLVKFCIEACDAVTSVSNWLTETVSRSFGITRRVHTIYNFIDVGEFRRIEGCASAPPSVVHISNFRPVKRASDVIKVFKRVRDKVEARLIMVGDGPDRPRTIQLARELGIASDVSFIGVSESVVGILSSADVFLLPSEMESFGLAALEAMACEVPVVATNIGGLNEVVEDGECGYLLPLGDVESMALRTIEILTHPQLRKQLGEQGRAIAVEKFNPASALRAYLAVYESVLS</sequence>
<dbReference type="Proteomes" id="UP000285961">
    <property type="component" value="Unassembled WGS sequence"/>
</dbReference>
<evidence type="ECO:0000259" key="2">
    <source>
        <dbReference type="Pfam" id="PF13439"/>
    </source>
</evidence>
<dbReference type="Pfam" id="PF13439">
    <property type="entry name" value="Glyco_transf_4"/>
    <property type="match status" value="1"/>
</dbReference>
<name>A0A419ETG3_9BACT</name>
<reference evidence="3 4" key="1">
    <citation type="journal article" date="2017" name="ISME J.">
        <title>Energy and carbon metabolisms in a deep terrestrial subsurface fluid microbial community.</title>
        <authorList>
            <person name="Momper L."/>
            <person name="Jungbluth S.P."/>
            <person name="Lee M.D."/>
            <person name="Amend J.P."/>
        </authorList>
    </citation>
    <scope>NUCLEOTIDE SEQUENCE [LARGE SCALE GENOMIC DNA]</scope>
    <source>
        <strain evidence="3">SURF_17</strain>
    </source>
</reference>
<dbReference type="PANTHER" id="PTHR12526:SF599">
    <property type="entry name" value="N-ACETYL-ALPHA-D-GLUCOSAMINYL L-MALATE SYNTHASE"/>
    <property type="match status" value="1"/>
</dbReference>
<dbReference type="InterPro" id="IPR028098">
    <property type="entry name" value="Glyco_trans_4-like_N"/>
</dbReference>
<organism evidence="3 4">
    <name type="scientific">Candidatus Abyssobacteria bacterium SURF_17</name>
    <dbReference type="NCBI Taxonomy" id="2093361"/>
    <lineage>
        <taxon>Bacteria</taxon>
        <taxon>Pseudomonadati</taxon>
        <taxon>Candidatus Hydrogenedentota</taxon>
        <taxon>Candidatus Abyssobacteria</taxon>
    </lineage>
</organism>
<accession>A0A419ETG3</accession>
<dbReference type="Gene3D" id="3.40.50.2000">
    <property type="entry name" value="Glycogen Phosphorylase B"/>
    <property type="match status" value="2"/>
</dbReference>
<protein>
    <submittedName>
        <fullName evidence="3">N-acetyl-alpha-D-glucosaminyl L-malate synthase BshA</fullName>
    </submittedName>
</protein>
<dbReference type="GO" id="GO:0071793">
    <property type="term" value="P:bacillithiol biosynthetic process"/>
    <property type="evidence" value="ECO:0007669"/>
    <property type="project" value="InterPro"/>
</dbReference>
<evidence type="ECO:0000259" key="1">
    <source>
        <dbReference type="Pfam" id="PF00534"/>
    </source>
</evidence>
<feature type="domain" description="Glycosyl transferase family 1" evidence="1">
    <location>
        <begin position="179"/>
        <end position="341"/>
    </location>
</feature>
<gene>
    <name evidence="3" type="primary">bshA</name>
    <name evidence="3" type="ORF">C4532_15060</name>
</gene>
<evidence type="ECO:0000313" key="4">
    <source>
        <dbReference type="Proteomes" id="UP000285961"/>
    </source>
</evidence>
<proteinExistence type="predicted"/>
<comment type="caution">
    <text evidence="3">The sequence shown here is derived from an EMBL/GenBank/DDBJ whole genome shotgun (WGS) entry which is preliminary data.</text>
</comment>
<dbReference type="Pfam" id="PF00534">
    <property type="entry name" value="Glycos_transf_1"/>
    <property type="match status" value="1"/>
</dbReference>